<dbReference type="WBParaSite" id="ALUE_0001420501-mRNA-1">
    <property type="protein sequence ID" value="ALUE_0001420501-mRNA-1"/>
    <property type="gene ID" value="ALUE_0001420501"/>
</dbReference>
<accession>A0A0M3I9P4</accession>
<dbReference type="Proteomes" id="UP000036681">
    <property type="component" value="Unplaced"/>
</dbReference>
<proteinExistence type="predicted"/>
<evidence type="ECO:0000313" key="2">
    <source>
        <dbReference type="WBParaSite" id="ALUE_0001420501-mRNA-1"/>
    </source>
</evidence>
<dbReference type="AlphaFoldDB" id="A0A0M3I9P4"/>
<name>A0A0M3I9P4_ASCLU</name>
<keyword evidence="1" id="KW-1185">Reference proteome</keyword>
<reference evidence="2" key="1">
    <citation type="submission" date="2017-02" db="UniProtKB">
        <authorList>
            <consortium name="WormBaseParasite"/>
        </authorList>
    </citation>
    <scope>IDENTIFICATION</scope>
</reference>
<protein>
    <submittedName>
        <fullName evidence="2">Uncharacterized protein</fullName>
    </submittedName>
</protein>
<sequence length="125" mass="14057">MKYAIEGLRKVTKNIVSRGAERLNIAHALFRQKCDEGENLLDVSVSYVANCCIYAFDVLPVMRIQRRSVLDSVTSNSHIHPHAMHRLVSVDRTVIESALDELNRGTISTDRHISHGHAHSTKVMP</sequence>
<evidence type="ECO:0000313" key="1">
    <source>
        <dbReference type="Proteomes" id="UP000036681"/>
    </source>
</evidence>
<organism evidence="1 2">
    <name type="scientific">Ascaris lumbricoides</name>
    <name type="common">Giant roundworm</name>
    <dbReference type="NCBI Taxonomy" id="6252"/>
    <lineage>
        <taxon>Eukaryota</taxon>
        <taxon>Metazoa</taxon>
        <taxon>Ecdysozoa</taxon>
        <taxon>Nematoda</taxon>
        <taxon>Chromadorea</taxon>
        <taxon>Rhabditida</taxon>
        <taxon>Spirurina</taxon>
        <taxon>Ascaridomorpha</taxon>
        <taxon>Ascaridoidea</taxon>
        <taxon>Ascarididae</taxon>
        <taxon>Ascaris</taxon>
    </lineage>
</organism>